<dbReference type="GO" id="GO:0016787">
    <property type="term" value="F:hydrolase activity"/>
    <property type="evidence" value="ECO:0007669"/>
    <property type="project" value="UniProtKB-KW"/>
</dbReference>
<dbReference type="InterPro" id="IPR029058">
    <property type="entry name" value="AB_hydrolase_fold"/>
</dbReference>
<dbReference type="PANTHER" id="PTHR11559">
    <property type="entry name" value="CARBOXYLESTERASE"/>
    <property type="match status" value="1"/>
</dbReference>
<proteinExistence type="inferred from homology"/>
<evidence type="ECO:0000313" key="6">
    <source>
        <dbReference type="EMBL" id="TWD81676.1"/>
    </source>
</evidence>
<evidence type="ECO:0000256" key="1">
    <source>
        <dbReference type="ARBA" id="ARBA00005964"/>
    </source>
</evidence>
<keyword evidence="7" id="KW-1185">Reference proteome</keyword>
<evidence type="ECO:0000256" key="2">
    <source>
        <dbReference type="ARBA" id="ARBA00022801"/>
    </source>
</evidence>
<reference evidence="6 7" key="1">
    <citation type="submission" date="2019-06" db="EMBL/GenBank/DDBJ databases">
        <title>Sequencing the genomes of 1000 actinobacteria strains.</title>
        <authorList>
            <person name="Klenk H.-P."/>
        </authorList>
    </citation>
    <scope>NUCLEOTIDE SEQUENCE [LARGE SCALE GENOMIC DNA]</scope>
    <source>
        <strain evidence="6 7">DSM 24683</strain>
    </source>
</reference>
<name>A0A561BS33_9ACTN</name>
<gene>
    <name evidence="6" type="ORF">FB561_2796</name>
</gene>
<dbReference type="Gene3D" id="3.40.50.1820">
    <property type="entry name" value="alpha/beta hydrolase"/>
    <property type="match status" value="1"/>
</dbReference>
<dbReference type="InterPro" id="IPR019826">
    <property type="entry name" value="Carboxylesterase_B_AS"/>
</dbReference>
<evidence type="ECO:0000256" key="4">
    <source>
        <dbReference type="SAM" id="MobiDB-lite"/>
    </source>
</evidence>
<feature type="region of interest" description="Disordered" evidence="4">
    <location>
        <begin position="46"/>
        <end position="80"/>
    </location>
</feature>
<dbReference type="SUPFAM" id="SSF53474">
    <property type="entry name" value="alpha/beta-Hydrolases"/>
    <property type="match status" value="1"/>
</dbReference>
<comment type="caution">
    <text evidence="6">The sequence shown here is derived from an EMBL/GenBank/DDBJ whole genome shotgun (WGS) entry which is preliminary data.</text>
</comment>
<feature type="compositionally biased region" description="Basic and acidic residues" evidence="4">
    <location>
        <begin position="13"/>
        <end position="22"/>
    </location>
</feature>
<sequence>MQSSTAAAAAPEVRTDAGDLRGRTTDAGIRVFEGIPYAAPPIGTLRWSSPRPARPWSGVREATTPGSICPQLGRSDSGQPMVAGEEDCLSLNVWAPAQASKAPVLLFLHGGGFTGGVGSLYDPSELVARGNIVVTANYRLGALGFLKHAAMRDSAAGNFGILDQQEALRWIKRNVAAFGGDANRVTLWGESGGAFSVCAQLASPSARGLFARAIVQSGPCVNDMLPAKKAERRASSTAAELGCPDPRTAIDCLRAKPFEQLTGLAEDDKLDRRTTDRPWLPTVGTPVLPLQLSAAQRLGTATAVPVLQGGTKDEMRSFVGSGFDDAGRPVTAAQYLQIIQDLYGRDSSRVLAKYPAAKYPTPSLALAQVLTDEGRLVGACTQLVANGLMARRAPVYAFEFAEPRAIQPGQFPYGAHHGVEIPYFFDSTSTSPWQPPPLTPDQQALAVRLLDQWSAFAATGRPAANWAPYRRDVVRSFTAAATEPVNLRQEHQCDFWDSLGR</sequence>
<dbReference type="Pfam" id="PF00135">
    <property type="entry name" value="COesterase"/>
    <property type="match status" value="1"/>
</dbReference>
<feature type="domain" description="Carboxylesterase type B" evidence="5">
    <location>
        <begin position="10"/>
        <end position="496"/>
    </location>
</feature>
<feature type="region of interest" description="Disordered" evidence="4">
    <location>
        <begin position="1"/>
        <end position="22"/>
    </location>
</feature>
<dbReference type="EC" id="3.1.1.-" evidence="3"/>
<dbReference type="AlphaFoldDB" id="A0A561BS33"/>
<dbReference type="InterPro" id="IPR050309">
    <property type="entry name" value="Type-B_Carboxylest/Lipase"/>
</dbReference>
<protein>
    <recommendedName>
        <fullName evidence="3">Carboxylic ester hydrolase</fullName>
        <ecNumber evidence="3">3.1.1.-</ecNumber>
    </recommendedName>
</protein>
<evidence type="ECO:0000256" key="3">
    <source>
        <dbReference type="RuleBase" id="RU361235"/>
    </source>
</evidence>
<evidence type="ECO:0000313" key="7">
    <source>
        <dbReference type="Proteomes" id="UP000318380"/>
    </source>
</evidence>
<comment type="similarity">
    <text evidence="1 3">Belongs to the type-B carboxylesterase/lipase family.</text>
</comment>
<evidence type="ECO:0000259" key="5">
    <source>
        <dbReference type="Pfam" id="PF00135"/>
    </source>
</evidence>
<dbReference type="RefSeq" id="WP_238335167.1">
    <property type="nucleotide sequence ID" value="NZ_VIVK01000001.1"/>
</dbReference>
<organism evidence="6 7">
    <name type="scientific">Kribbella amoyensis</name>
    <dbReference type="NCBI Taxonomy" id="996641"/>
    <lineage>
        <taxon>Bacteria</taxon>
        <taxon>Bacillati</taxon>
        <taxon>Actinomycetota</taxon>
        <taxon>Actinomycetes</taxon>
        <taxon>Propionibacteriales</taxon>
        <taxon>Kribbellaceae</taxon>
        <taxon>Kribbella</taxon>
    </lineage>
</organism>
<dbReference type="Proteomes" id="UP000318380">
    <property type="component" value="Unassembled WGS sequence"/>
</dbReference>
<dbReference type="EMBL" id="VIVK01000001">
    <property type="protein sequence ID" value="TWD81676.1"/>
    <property type="molecule type" value="Genomic_DNA"/>
</dbReference>
<accession>A0A561BS33</accession>
<keyword evidence="2 3" id="KW-0378">Hydrolase</keyword>
<dbReference type="PROSITE" id="PS00122">
    <property type="entry name" value="CARBOXYLESTERASE_B_1"/>
    <property type="match status" value="1"/>
</dbReference>
<dbReference type="InterPro" id="IPR002018">
    <property type="entry name" value="CarbesteraseB"/>
</dbReference>